<proteinExistence type="predicted"/>
<dbReference type="HOGENOM" id="CLU_095671_0_0_9"/>
<name>F0TFC8_LACAM</name>
<evidence type="ECO:0000313" key="1">
    <source>
        <dbReference type="EMBL" id="ADZ07422.1"/>
    </source>
</evidence>
<dbReference type="STRING" id="1604.LAC30SC_06490"/>
<protein>
    <submittedName>
        <fullName evidence="1">Prophage protein</fullName>
    </submittedName>
</protein>
<sequence>MVIMVDEYTSDSNGIYKRNVFSQFHHEPMPNYKFHELGIYTGDISEVNPDAGIQFGGFDSAKEGWWLSKREFSTPEEYEVVDSVPYQQGEYDFSVLDNQRFFKPRTIKYEFLIIDDDPQYRQGSFDQGMNELMKLPYQETDVDNAYMDLYDTGAPAYKFNVKCKSVSSSDDDEKGVMTVTVEFKGDPFAISRSRADEEIWDEMDFDNYFVQQAYYEINGELTLSLDNPGMPTPVNMEIENSSDVVIRWPGESRSNPTIVKPITKVGDETIHGGNVTKILPSGSNNNIGFTGTGSVRFDFHYRMMY</sequence>
<organism evidence="1 2">
    <name type="scientific">Lactobacillus amylovorus</name>
    <dbReference type="NCBI Taxonomy" id="1604"/>
    <lineage>
        <taxon>Bacteria</taxon>
        <taxon>Bacillati</taxon>
        <taxon>Bacillota</taxon>
        <taxon>Bacilli</taxon>
        <taxon>Lactobacillales</taxon>
        <taxon>Lactobacillaceae</taxon>
        <taxon>Lactobacillus</taxon>
    </lineage>
</organism>
<reference evidence="1 2" key="1">
    <citation type="journal article" date="2011" name="J. Bacteriol.">
        <title>Complete genome sequencing of Lactobacillus acidophilus 30SC, isolated from swine intestine.</title>
        <authorList>
            <person name="Oh S."/>
            <person name="Roh H."/>
            <person name="Ko H.J."/>
            <person name="Kim S."/>
            <person name="Kim K.H."/>
            <person name="Lee S.E."/>
            <person name="Chang I.S."/>
            <person name="Kim S."/>
            <person name="Choi I.G."/>
        </authorList>
    </citation>
    <scope>NUCLEOTIDE SEQUENCE [LARGE SCALE GENOMIC DNA]</scope>
    <source>
        <strain evidence="1 2">30SC</strain>
    </source>
</reference>
<dbReference type="Proteomes" id="UP000007491">
    <property type="component" value="Chromosome"/>
</dbReference>
<dbReference type="KEGG" id="lai:LAC30SC_06490"/>
<evidence type="ECO:0000313" key="2">
    <source>
        <dbReference type="Proteomes" id="UP000007491"/>
    </source>
</evidence>
<reference key="2">
    <citation type="submission" date="2011-02" db="EMBL/GenBank/DDBJ databases">
        <authorList>
            <person name="Roh H."/>
            <person name="Ko H.-J."/>
            <person name="Kim S.-H."/>
            <person name="Choi I.-G."/>
            <person name="Oh S."/>
        </authorList>
    </citation>
    <scope>NUCLEOTIDE SEQUENCE</scope>
    <source>
        <strain>30SC</strain>
    </source>
</reference>
<gene>
    <name evidence="1" type="ordered locus">LAC30SC_06490</name>
</gene>
<accession>F0TFC8</accession>
<dbReference type="EMBL" id="CP002559">
    <property type="protein sequence ID" value="ADZ07422.1"/>
    <property type="molecule type" value="Genomic_DNA"/>
</dbReference>
<dbReference type="AlphaFoldDB" id="F0TFC8"/>